<gene>
    <name evidence="2" type="ORF">STIAU_2598</name>
</gene>
<comment type="caution">
    <text evidence="2">The sequence shown here is derived from an EMBL/GenBank/DDBJ whole genome shotgun (WGS) entry which is preliminary data.</text>
</comment>
<evidence type="ECO:0000313" key="3">
    <source>
        <dbReference type="Proteomes" id="UP000032702"/>
    </source>
</evidence>
<dbReference type="AlphaFoldDB" id="Q08WD9"/>
<organism evidence="2 3">
    <name type="scientific">Stigmatella aurantiaca (strain DW4/3-1)</name>
    <dbReference type="NCBI Taxonomy" id="378806"/>
    <lineage>
        <taxon>Bacteria</taxon>
        <taxon>Pseudomonadati</taxon>
        <taxon>Myxococcota</taxon>
        <taxon>Myxococcia</taxon>
        <taxon>Myxococcales</taxon>
        <taxon>Cystobacterineae</taxon>
        <taxon>Archangiaceae</taxon>
        <taxon>Stigmatella</taxon>
    </lineage>
</organism>
<proteinExistence type="predicted"/>
<name>Q08WD9_STIAD</name>
<dbReference type="RefSeq" id="WP_002616072.1">
    <property type="nucleotide sequence ID" value="NZ_AAMD01000102.1"/>
</dbReference>
<dbReference type="Proteomes" id="UP000032702">
    <property type="component" value="Unassembled WGS sequence"/>
</dbReference>
<sequence>MRPPPWPPWPKGSDGAAIQGVRFSYTSSDEKIATVDASGTVKAVKAGSATITAEGAGKTTEAKLTIKKK</sequence>
<reference evidence="2 3" key="1">
    <citation type="submission" date="2006-04" db="EMBL/GenBank/DDBJ databases">
        <authorList>
            <person name="Nierman W.C."/>
        </authorList>
    </citation>
    <scope>NUCLEOTIDE SEQUENCE [LARGE SCALE GENOMIC DNA]</scope>
    <source>
        <strain evidence="2 3">DW4/3-1</strain>
    </source>
</reference>
<dbReference type="SUPFAM" id="SSF49373">
    <property type="entry name" value="Invasin/intimin cell-adhesion fragments"/>
    <property type="match status" value="1"/>
</dbReference>
<dbReference type="EMBL" id="AAMD01000102">
    <property type="protein sequence ID" value="EAU64810.1"/>
    <property type="molecule type" value="Genomic_DNA"/>
</dbReference>
<accession>Q08WD9</accession>
<dbReference type="Pfam" id="PF02368">
    <property type="entry name" value="Big_2"/>
    <property type="match status" value="1"/>
</dbReference>
<evidence type="ECO:0000259" key="1">
    <source>
        <dbReference type="Pfam" id="PF02368"/>
    </source>
</evidence>
<dbReference type="InterPro" id="IPR003343">
    <property type="entry name" value="Big_2"/>
</dbReference>
<protein>
    <submittedName>
        <fullName evidence="2">Alpha-fucosidase</fullName>
    </submittedName>
</protein>
<feature type="domain" description="BIG2" evidence="1">
    <location>
        <begin position="23"/>
        <end position="53"/>
    </location>
</feature>
<dbReference type="Gene3D" id="2.60.40.1080">
    <property type="match status" value="1"/>
</dbReference>
<dbReference type="InterPro" id="IPR008964">
    <property type="entry name" value="Invasin/intimin_cell_adhesion"/>
</dbReference>
<evidence type="ECO:0000313" key="2">
    <source>
        <dbReference type="EMBL" id="EAU64810.1"/>
    </source>
</evidence>